<feature type="domain" description="DUF1232" evidence="6">
    <location>
        <begin position="35"/>
        <end position="70"/>
    </location>
</feature>
<dbReference type="RefSeq" id="WP_377503365.1">
    <property type="nucleotide sequence ID" value="NZ_JBHULU010000004.1"/>
</dbReference>
<evidence type="ECO:0000313" key="8">
    <source>
        <dbReference type="Proteomes" id="UP001597544"/>
    </source>
</evidence>
<evidence type="ECO:0000256" key="2">
    <source>
        <dbReference type="ARBA" id="ARBA00022692"/>
    </source>
</evidence>
<accession>A0ABW5IIS5</accession>
<proteinExistence type="predicted"/>
<evidence type="ECO:0000313" key="7">
    <source>
        <dbReference type="EMBL" id="MFD2512905.1"/>
    </source>
</evidence>
<dbReference type="Proteomes" id="UP001597544">
    <property type="component" value="Unassembled WGS sequence"/>
</dbReference>
<dbReference type="Pfam" id="PF06803">
    <property type="entry name" value="DUF1232"/>
    <property type="match status" value="1"/>
</dbReference>
<sequence>MMQLNTLKQKTNAINTEIYSLYLSYRDERVRWYVRILVAFFIGYAVSPIDFIPDLVPVFGFLDDVLVVALGFHFSYQLMAKNIVEQARLQALEGVNKSSQSGALGANRIVNYVWLLVFTLVALLVYKFLNPSFV</sequence>
<organism evidence="7 8">
    <name type="scientific">Pontibacter locisalis</name>
    <dbReference type="NCBI Taxonomy" id="1719035"/>
    <lineage>
        <taxon>Bacteria</taxon>
        <taxon>Pseudomonadati</taxon>
        <taxon>Bacteroidota</taxon>
        <taxon>Cytophagia</taxon>
        <taxon>Cytophagales</taxon>
        <taxon>Hymenobacteraceae</taxon>
        <taxon>Pontibacter</taxon>
    </lineage>
</organism>
<evidence type="ECO:0000256" key="1">
    <source>
        <dbReference type="ARBA" id="ARBA00004127"/>
    </source>
</evidence>
<evidence type="ECO:0000256" key="5">
    <source>
        <dbReference type="SAM" id="Phobius"/>
    </source>
</evidence>
<keyword evidence="4 5" id="KW-0472">Membrane</keyword>
<reference evidence="8" key="1">
    <citation type="journal article" date="2019" name="Int. J. Syst. Evol. Microbiol.">
        <title>The Global Catalogue of Microorganisms (GCM) 10K type strain sequencing project: providing services to taxonomists for standard genome sequencing and annotation.</title>
        <authorList>
            <consortium name="The Broad Institute Genomics Platform"/>
            <consortium name="The Broad Institute Genome Sequencing Center for Infectious Disease"/>
            <person name="Wu L."/>
            <person name="Ma J."/>
        </authorList>
    </citation>
    <scope>NUCLEOTIDE SEQUENCE [LARGE SCALE GENOMIC DNA]</scope>
    <source>
        <strain evidence="8">KCTC 42498</strain>
    </source>
</reference>
<protein>
    <submittedName>
        <fullName evidence="7">YkvA family protein</fullName>
    </submittedName>
</protein>
<comment type="subcellular location">
    <subcellularLocation>
        <location evidence="1">Endomembrane system</location>
        <topology evidence="1">Multi-pass membrane protein</topology>
    </subcellularLocation>
</comment>
<keyword evidence="3 5" id="KW-1133">Transmembrane helix</keyword>
<dbReference type="EMBL" id="JBHULU010000004">
    <property type="protein sequence ID" value="MFD2512905.1"/>
    <property type="molecule type" value="Genomic_DNA"/>
</dbReference>
<name>A0ABW5IIS5_9BACT</name>
<feature type="transmembrane region" description="Helical" evidence="5">
    <location>
        <begin position="109"/>
        <end position="129"/>
    </location>
</feature>
<comment type="caution">
    <text evidence="7">The sequence shown here is derived from an EMBL/GenBank/DDBJ whole genome shotgun (WGS) entry which is preliminary data.</text>
</comment>
<feature type="transmembrane region" description="Helical" evidence="5">
    <location>
        <begin position="32"/>
        <end position="49"/>
    </location>
</feature>
<keyword evidence="8" id="KW-1185">Reference proteome</keyword>
<gene>
    <name evidence="7" type="ORF">ACFSRY_03440</name>
</gene>
<evidence type="ECO:0000256" key="3">
    <source>
        <dbReference type="ARBA" id="ARBA00022989"/>
    </source>
</evidence>
<feature type="transmembrane region" description="Helical" evidence="5">
    <location>
        <begin position="55"/>
        <end position="76"/>
    </location>
</feature>
<keyword evidence="2 5" id="KW-0812">Transmembrane</keyword>
<dbReference type="InterPro" id="IPR010652">
    <property type="entry name" value="DUF1232"/>
</dbReference>
<evidence type="ECO:0000259" key="6">
    <source>
        <dbReference type="Pfam" id="PF06803"/>
    </source>
</evidence>
<evidence type="ECO:0000256" key="4">
    <source>
        <dbReference type="ARBA" id="ARBA00023136"/>
    </source>
</evidence>